<evidence type="ECO:0008006" key="4">
    <source>
        <dbReference type="Google" id="ProtNLM"/>
    </source>
</evidence>
<comment type="caution">
    <text evidence="2">The sequence shown here is derived from an EMBL/GenBank/DDBJ whole genome shotgun (WGS) entry which is preliminary data.</text>
</comment>
<sequence length="127" mass="14243">MKSILAFLLIFFPTITQAANEHSVIGTWVYTIKGNDFTDIKTCTFAANSDLKCIVEEVGYSDGFGDAHKYKTKGKWFISNNKLTMSESVLGKSTSINFNIVNIKSDTLVLMSEQNFKQVWQRSLSAN</sequence>
<evidence type="ECO:0000313" key="3">
    <source>
        <dbReference type="Proteomes" id="UP001157186"/>
    </source>
</evidence>
<name>A0ABQ6GPU0_9GAMM</name>
<organism evidence="2 3">
    <name type="scientific">Thalassotalea insulae</name>
    <dbReference type="NCBI Taxonomy" id="2056778"/>
    <lineage>
        <taxon>Bacteria</taxon>
        <taxon>Pseudomonadati</taxon>
        <taxon>Pseudomonadota</taxon>
        <taxon>Gammaproteobacteria</taxon>
        <taxon>Alteromonadales</taxon>
        <taxon>Colwelliaceae</taxon>
        <taxon>Thalassotalea</taxon>
    </lineage>
</organism>
<accession>A0ABQ6GPU0</accession>
<proteinExistence type="predicted"/>
<feature type="chain" id="PRO_5046420326" description="Lipocalin-like domain-containing protein" evidence="1">
    <location>
        <begin position="19"/>
        <end position="127"/>
    </location>
</feature>
<dbReference type="RefSeq" id="WP_284242517.1">
    <property type="nucleotide sequence ID" value="NZ_BSST01000001.1"/>
</dbReference>
<protein>
    <recommendedName>
        <fullName evidence="4">Lipocalin-like domain-containing protein</fullName>
    </recommendedName>
</protein>
<gene>
    <name evidence="2" type="ORF">tinsulaeT_00700</name>
</gene>
<dbReference type="EMBL" id="BSST01000001">
    <property type="protein sequence ID" value="GLX76730.1"/>
    <property type="molecule type" value="Genomic_DNA"/>
</dbReference>
<evidence type="ECO:0000313" key="2">
    <source>
        <dbReference type="EMBL" id="GLX76730.1"/>
    </source>
</evidence>
<feature type="signal peptide" evidence="1">
    <location>
        <begin position="1"/>
        <end position="18"/>
    </location>
</feature>
<keyword evidence="1" id="KW-0732">Signal</keyword>
<reference evidence="2 3" key="1">
    <citation type="submission" date="2023-03" db="EMBL/GenBank/DDBJ databases">
        <title>Draft genome sequence of Thalassotalea insulae KCTC 62186T.</title>
        <authorList>
            <person name="Sawabe T."/>
        </authorList>
    </citation>
    <scope>NUCLEOTIDE SEQUENCE [LARGE SCALE GENOMIC DNA]</scope>
    <source>
        <strain evidence="2 3">KCTC 62186</strain>
    </source>
</reference>
<evidence type="ECO:0000256" key="1">
    <source>
        <dbReference type="SAM" id="SignalP"/>
    </source>
</evidence>
<dbReference type="Proteomes" id="UP001157186">
    <property type="component" value="Unassembled WGS sequence"/>
</dbReference>
<keyword evidence="3" id="KW-1185">Reference proteome</keyword>